<protein>
    <recommendedName>
        <fullName evidence="1">FAD dependent oxidoreductase domain-containing protein</fullName>
    </recommendedName>
</protein>
<dbReference type="Gene3D" id="3.50.50.60">
    <property type="entry name" value="FAD/NAD(P)-binding domain"/>
    <property type="match status" value="1"/>
</dbReference>
<organism evidence="2">
    <name type="scientific">hydrothermal vent metagenome</name>
    <dbReference type="NCBI Taxonomy" id="652676"/>
    <lineage>
        <taxon>unclassified sequences</taxon>
        <taxon>metagenomes</taxon>
        <taxon>ecological metagenomes</taxon>
    </lineage>
</organism>
<dbReference type="Gene3D" id="3.30.9.10">
    <property type="entry name" value="D-Amino Acid Oxidase, subunit A, domain 2"/>
    <property type="match status" value="1"/>
</dbReference>
<feature type="non-terminal residue" evidence="2">
    <location>
        <position position="338"/>
    </location>
</feature>
<dbReference type="AlphaFoldDB" id="A0A3B0VHK9"/>
<dbReference type="InterPro" id="IPR036188">
    <property type="entry name" value="FAD/NAD-bd_sf"/>
</dbReference>
<dbReference type="InterPro" id="IPR006076">
    <property type="entry name" value="FAD-dep_OxRdtase"/>
</dbReference>
<name>A0A3B0VHK9_9ZZZZ</name>
<sequence length="338" mass="37368">MSHKAQVIIIGSGIVGCAAAYHLTQFGWKDVLLIDKGELFENDGSTSHAPGGVVPLSHNKLMTQFGVYTADLIASLEHFRSDRNTYNLGGQLEMAISEARWQDLIRLHGSSKAYGCESHLLTPQETQEKLPLLAAEQIVGSLFVPKGMIVKGADVSAALARDAEATGGARFVGHTAMTDIEVKNGQVTAVLTNNPDMPRIACEQVLLCANIWAPALTEKLGVALPLMAFEHQYSITEPLAKLANFDRSDKDQEVTYPTARELDSAMYFRQHWDAYGIGSYWHKPHMVRPRDVKKTAMHPFTPEDFFGEPWDQAQRLMPALRGAEFETQFNGMFAFSVD</sequence>
<dbReference type="GO" id="GO:0005739">
    <property type="term" value="C:mitochondrion"/>
    <property type="evidence" value="ECO:0007669"/>
    <property type="project" value="TreeGrafter"/>
</dbReference>
<dbReference type="PANTHER" id="PTHR13847:SF181">
    <property type="entry name" value="TRANSFERASE CAF17, MITOCHONDRIAL-RELATED"/>
    <property type="match status" value="1"/>
</dbReference>
<feature type="domain" description="FAD dependent oxidoreductase" evidence="1">
    <location>
        <begin position="7"/>
        <end position="334"/>
    </location>
</feature>
<dbReference type="EMBL" id="UOEU01001015">
    <property type="protein sequence ID" value="VAW43078.1"/>
    <property type="molecule type" value="Genomic_DNA"/>
</dbReference>
<dbReference type="PANTHER" id="PTHR13847">
    <property type="entry name" value="SARCOSINE DEHYDROGENASE-RELATED"/>
    <property type="match status" value="1"/>
</dbReference>
<gene>
    <name evidence="2" type="ORF">MNBD_CHLOROFLEXI01-2785</name>
</gene>
<evidence type="ECO:0000313" key="2">
    <source>
        <dbReference type="EMBL" id="VAW43078.1"/>
    </source>
</evidence>
<dbReference type="SUPFAM" id="SSF51905">
    <property type="entry name" value="FAD/NAD(P)-binding domain"/>
    <property type="match status" value="1"/>
</dbReference>
<dbReference type="PROSITE" id="PS51257">
    <property type="entry name" value="PROKAR_LIPOPROTEIN"/>
    <property type="match status" value="1"/>
</dbReference>
<dbReference type="SUPFAM" id="SSF54373">
    <property type="entry name" value="FAD-linked reductases, C-terminal domain"/>
    <property type="match status" value="1"/>
</dbReference>
<proteinExistence type="predicted"/>
<dbReference type="Pfam" id="PF01266">
    <property type="entry name" value="DAO"/>
    <property type="match status" value="1"/>
</dbReference>
<evidence type="ECO:0000259" key="1">
    <source>
        <dbReference type="Pfam" id="PF01266"/>
    </source>
</evidence>
<accession>A0A3B0VHK9</accession>
<reference evidence="2" key="1">
    <citation type="submission" date="2018-06" db="EMBL/GenBank/DDBJ databases">
        <authorList>
            <person name="Zhirakovskaya E."/>
        </authorList>
    </citation>
    <scope>NUCLEOTIDE SEQUENCE</scope>
</reference>